<evidence type="ECO:0000256" key="1">
    <source>
        <dbReference type="SAM" id="Phobius"/>
    </source>
</evidence>
<reference evidence="2" key="1">
    <citation type="submission" date="2023-10" db="EMBL/GenBank/DDBJ databases">
        <authorList>
            <person name="Domelevo Entfellner J.-B."/>
        </authorList>
    </citation>
    <scope>NUCLEOTIDE SEQUENCE</scope>
</reference>
<keyword evidence="3" id="KW-1185">Reference proteome</keyword>
<sequence>MAKRYINGHCRFLWLATWVVAFSTPAVLFVAKQLLGWDQIDTSCSCVSFSQSEILAGNYIDFID</sequence>
<protein>
    <submittedName>
        <fullName evidence="2">Uncharacterized protein</fullName>
    </submittedName>
</protein>
<dbReference type="EMBL" id="OY731399">
    <property type="protein sequence ID" value="CAJ1932759.1"/>
    <property type="molecule type" value="Genomic_DNA"/>
</dbReference>
<dbReference type="AlphaFoldDB" id="A0AA86VCV1"/>
<evidence type="ECO:0000313" key="3">
    <source>
        <dbReference type="Proteomes" id="UP001189624"/>
    </source>
</evidence>
<gene>
    <name evidence="2" type="ORF">AYBTSS11_LOCUS5978</name>
</gene>
<accession>A0AA86VCV1</accession>
<keyword evidence="1" id="KW-1133">Transmembrane helix</keyword>
<evidence type="ECO:0000313" key="2">
    <source>
        <dbReference type="EMBL" id="CAJ1932759.1"/>
    </source>
</evidence>
<feature type="transmembrane region" description="Helical" evidence="1">
    <location>
        <begin position="12"/>
        <end position="31"/>
    </location>
</feature>
<dbReference type="Proteomes" id="UP001189624">
    <property type="component" value="Chromosome 2"/>
</dbReference>
<organism evidence="2 3">
    <name type="scientific">Sphenostylis stenocarpa</name>
    <dbReference type="NCBI Taxonomy" id="92480"/>
    <lineage>
        <taxon>Eukaryota</taxon>
        <taxon>Viridiplantae</taxon>
        <taxon>Streptophyta</taxon>
        <taxon>Embryophyta</taxon>
        <taxon>Tracheophyta</taxon>
        <taxon>Spermatophyta</taxon>
        <taxon>Magnoliopsida</taxon>
        <taxon>eudicotyledons</taxon>
        <taxon>Gunneridae</taxon>
        <taxon>Pentapetalae</taxon>
        <taxon>rosids</taxon>
        <taxon>fabids</taxon>
        <taxon>Fabales</taxon>
        <taxon>Fabaceae</taxon>
        <taxon>Papilionoideae</taxon>
        <taxon>50 kb inversion clade</taxon>
        <taxon>NPAAA clade</taxon>
        <taxon>indigoferoid/millettioid clade</taxon>
        <taxon>Phaseoleae</taxon>
        <taxon>Sphenostylis</taxon>
    </lineage>
</organism>
<keyword evidence="1" id="KW-0472">Membrane</keyword>
<name>A0AA86VCV1_9FABA</name>
<dbReference type="Gramene" id="rna-AYBTSS11_LOCUS5978">
    <property type="protein sequence ID" value="CAJ1932759.1"/>
    <property type="gene ID" value="gene-AYBTSS11_LOCUS5978"/>
</dbReference>
<keyword evidence="1" id="KW-0812">Transmembrane</keyword>
<proteinExistence type="predicted"/>